<gene>
    <name evidence="1" type="ORF">SAMN05660706_12756</name>
</gene>
<dbReference type="Proteomes" id="UP000199584">
    <property type="component" value="Unassembled WGS sequence"/>
</dbReference>
<evidence type="ECO:0000313" key="2">
    <source>
        <dbReference type="Proteomes" id="UP000199584"/>
    </source>
</evidence>
<dbReference type="AlphaFoldDB" id="A0A1I6E6N1"/>
<name>A0A1I6E6N1_9FIRM</name>
<dbReference type="OrthoDB" id="1809887at2"/>
<proteinExistence type="predicted"/>
<protein>
    <submittedName>
        <fullName evidence="1">Uncharacterized protein</fullName>
    </submittedName>
</protein>
<evidence type="ECO:0000313" key="1">
    <source>
        <dbReference type="EMBL" id="SFR13395.1"/>
    </source>
</evidence>
<organism evidence="1 2">
    <name type="scientific">Desulfoscipio geothermicus DSM 3669</name>
    <dbReference type="NCBI Taxonomy" id="1121426"/>
    <lineage>
        <taxon>Bacteria</taxon>
        <taxon>Bacillati</taxon>
        <taxon>Bacillota</taxon>
        <taxon>Clostridia</taxon>
        <taxon>Eubacteriales</taxon>
        <taxon>Desulfallaceae</taxon>
        <taxon>Desulfoscipio</taxon>
    </lineage>
</organism>
<accession>A0A1I6E6N1</accession>
<dbReference type="RefSeq" id="WP_092485997.1">
    <property type="nucleotide sequence ID" value="NZ_FOYM01000027.1"/>
</dbReference>
<dbReference type="EMBL" id="FOYM01000027">
    <property type="protein sequence ID" value="SFR13395.1"/>
    <property type="molecule type" value="Genomic_DNA"/>
</dbReference>
<keyword evidence="2" id="KW-1185">Reference proteome</keyword>
<sequence length="111" mass="12343">MITTWRPLLILCFHATDPDYNSSYVPHLNAVLVTAPRANEEGNQPSYVFLHELGHAFQVALTKDPADIPCSFLPVFHLTFGTDPEEVSANDWPDIFADTFSLAMSYGTELA</sequence>
<reference evidence="2" key="1">
    <citation type="submission" date="2016-10" db="EMBL/GenBank/DDBJ databases">
        <authorList>
            <person name="Varghese N."/>
            <person name="Submissions S."/>
        </authorList>
    </citation>
    <scope>NUCLEOTIDE SEQUENCE [LARGE SCALE GENOMIC DNA]</scope>
    <source>
        <strain evidence="2">DSM 3669</strain>
    </source>
</reference>